<dbReference type="InterPro" id="IPR011990">
    <property type="entry name" value="TPR-like_helical_dom_sf"/>
</dbReference>
<evidence type="ECO:0008006" key="5">
    <source>
        <dbReference type="Google" id="ProtNLM"/>
    </source>
</evidence>
<gene>
    <name evidence="3" type="ORF">PHLGIDRAFT_259980</name>
</gene>
<proteinExistence type="predicted"/>
<evidence type="ECO:0000256" key="1">
    <source>
        <dbReference type="PROSITE-ProRule" id="PRU00708"/>
    </source>
</evidence>
<dbReference type="PANTHER" id="PTHR47939:SF5">
    <property type="entry name" value="PENTACOTRIPEPTIDE-REPEAT REGION OF PRORP DOMAIN-CONTAINING PROTEIN"/>
    <property type="match status" value="1"/>
</dbReference>
<dbReference type="NCBIfam" id="TIGR00756">
    <property type="entry name" value="PPR"/>
    <property type="match status" value="1"/>
</dbReference>
<evidence type="ECO:0000313" key="4">
    <source>
        <dbReference type="Proteomes" id="UP000053257"/>
    </source>
</evidence>
<name>A0A0C3SFQ4_PHLG1</name>
<dbReference type="Proteomes" id="UP000053257">
    <property type="component" value="Unassembled WGS sequence"/>
</dbReference>
<organism evidence="3 4">
    <name type="scientific">Phlebiopsis gigantea (strain 11061_1 CR5-6)</name>
    <name type="common">White-rot fungus</name>
    <name type="synonym">Peniophora gigantea</name>
    <dbReference type="NCBI Taxonomy" id="745531"/>
    <lineage>
        <taxon>Eukaryota</taxon>
        <taxon>Fungi</taxon>
        <taxon>Dikarya</taxon>
        <taxon>Basidiomycota</taxon>
        <taxon>Agaricomycotina</taxon>
        <taxon>Agaricomycetes</taxon>
        <taxon>Polyporales</taxon>
        <taxon>Phanerochaetaceae</taxon>
        <taxon>Phlebiopsis</taxon>
    </lineage>
</organism>
<evidence type="ECO:0000313" key="3">
    <source>
        <dbReference type="EMBL" id="KIP12490.1"/>
    </source>
</evidence>
<reference evidence="3 4" key="1">
    <citation type="journal article" date="2014" name="PLoS Genet.">
        <title>Analysis of the Phlebiopsis gigantea genome, transcriptome and secretome provides insight into its pioneer colonization strategies of wood.</title>
        <authorList>
            <person name="Hori C."/>
            <person name="Ishida T."/>
            <person name="Igarashi K."/>
            <person name="Samejima M."/>
            <person name="Suzuki H."/>
            <person name="Master E."/>
            <person name="Ferreira P."/>
            <person name="Ruiz-Duenas F.J."/>
            <person name="Held B."/>
            <person name="Canessa P."/>
            <person name="Larrondo L.F."/>
            <person name="Schmoll M."/>
            <person name="Druzhinina I.S."/>
            <person name="Kubicek C.P."/>
            <person name="Gaskell J.A."/>
            <person name="Kersten P."/>
            <person name="St John F."/>
            <person name="Glasner J."/>
            <person name="Sabat G."/>
            <person name="Splinter BonDurant S."/>
            <person name="Syed K."/>
            <person name="Yadav J."/>
            <person name="Mgbeahuruike A.C."/>
            <person name="Kovalchuk A."/>
            <person name="Asiegbu F.O."/>
            <person name="Lackner G."/>
            <person name="Hoffmeister D."/>
            <person name="Rencoret J."/>
            <person name="Gutierrez A."/>
            <person name="Sun H."/>
            <person name="Lindquist E."/>
            <person name="Barry K."/>
            <person name="Riley R."/>
            <person name="Grigoriev I.V."/>
            <person name="Henrissat B."/>
            <person name="Kues U."/>
            <person name="Berka R.M."/>
            <person name="Martinez A.T."/>
            <person name="Covert S.F."/>
            <person name="Blanchette R.A."/>
            <person name="Cullen D."/>
        </authorList>
    </citation>
    <scope>NUCLEOTIDE SEQUENCE [LARGE SCALE GENOMIC DNA]</scope>
    <source>
        <strain evidence="3 4">11061_1 CR5-6</strain>
    </source>
</reference>
<feature type="compositionally biased region" description="Low complexity" evidence="2">
    <location>
        <begin position="54"/>
        <end position="67"/>
    </location>
</feature>
<dbReference type="HOGENOM" id="CLU_022893_0_0_1"/>
<dbReference type="STRING" id="745531.A0A0C3SFQ4"/>
<feature type="repeat" description="PPR" evidence="1">
    <location>
        <begin position="480"/>
        <end position="514"/>
    </location>
</feature>
<dbReference type="Pfam" id="PF13041">
    <property type="entry name" value="PPR_2"/>
    <property type="match status" value="2"/>
</dbReference>
<dbReference type="PROSITE" id="PS51375">
    <property type="entry name" value="PPR"/>
    <property type="match status" value="2"/>
</dbReference>
<sequence length="729" mass="81522">MLQNASRRLTRLPVARDALRAGRRVVGYVGSHLAPARQHASPSAHHRRWSSTATHSPDTSTVTSPSSSQPPKPNPRGSGIEKGTVFDETLPKLTDALKEGDITTIADLWSLLDQNSLLPLLDSSLHSRFSVFVRDAISHPSHSSLKPLQWQILDEIAVFTCAYGDKRGLQARMLYHIGDSNPDAAIELFSRLDSLVRRRASIDNPDLSPTIACLAVIAFVMKDSFVLAIRTIDSSASLLTASVVRTFFSNEDLPLSLELRTKAKIYAHRLATAGVINRPSVLQRHVSNLADSSNDHSLAQLYHNISSGLFGPEPWLTVDPSTVSDATPVLLPDFTWAILLKAFLECNRLDMAERLWDDMTKAGVQPTMDTWTSLLEGYADLNLVDRVLAVWSILLRERTRPGVMAHRAVIRALFKARHVDEALQQFYTLQDLLKKNELPYDESTVLMAYNTTLSYALSSHREPEAQSIFEQMRETGPKPDAVTYNTFMHHHRIKGQPGAIGTMLQEMETAGVAPDVVTYSTILSALLPVNENAAVTVLDLMAKRGVSLTATTCTSIIDHLLKQDSPRSLQGAFNFLRIMETSASPDMHPNSITYTVLLCGIHRRSRELGPARTEEYIGLITDKMAKRRIVPTKGSYNILIRTCLESQHPNGVEHAMRYYKEMPRNRVPIEDSTRFILLRGLLHRKEWDVADTVVEGLRDKKPLSDSVVNLITQIRQRTPVQRHTRRTVR</sequence>
<dbReference type="OrthoDB" id="185373at2759"/>
<accession>A0A0C3SFQ4</accession>
<evidence type="ECO:0000256" key="2">
    <source>
        <dbReference type="SAM" id="MobiDB-lite"/>
    </source>
</evidence>
<dbReference type="AlphaFoldDB" id="A0A0C3SFQ4"/>
<dbReference type="EMBL" id="KN840439">
    <property type="protein sequence ID" value="KIP12490.1"/>
    <property type="molecule type" value="Genomic_DNA"/>
</dbReference>
<feature type="repeat" description="PPR" evidence="1">
    <location>
        <begin position="332"/>
        <end position="366"/>
    </location>
</feature>
<dbReference type="PANTHER" id="PTHR47939">
    <property type="entry name" value="MEMBRANE-ASSOCIATED SALT-INDUCIBLE PROTEIN-LIKE"/>
    <property type="match status" value="1"/>
</dbReference>
<feature type="region of interest" description="Disordered" evidence="2">
    <location>
        <begin position="33"/>
        <end position="84"/>
    </location>
</feature>
<keyword evidence="4" id="KW-1185">Reference proteome</keyword>
<dbReference type="Gene3D" id="1.25.40.10">
    <property type="entry name" value="Tetratricopeptide repeat domain"/>
    <property type="match status" value="3"/>
</dbReference>
<dbReference type="InterPro" id="IPR002885">
    <property type="entry name" value="PPR_rpt"/>
</dbReference>
<protein>
    <recommendedName>
        <fullName evidence="5">Pentacotripeptide-repeat region of PRORP domain-containing protein</fullName>
    </recommendedName>
</protein>
<dbReference type="InterPro" id="IPR050667">
    <property type="entry name" value="PPR-containing_protein"/>
</dbReference>